<dbReference type="InterPro" id="IPR004625">
    <property type="entry name" value="PyrdxlKinase"/>
</dbReference>
<keyword evidence="5" id="KW-0067">ATP-binding</keyword>
<keyword evidence="2" id="KW-0808">Transferase</keyword>
<dbReference type="GO" id="GO:0005829">
    <property type="term" value="C:cytosol"/>
    <property type="evidence" value="ECO:0007669"/>
    <property type="project" value="TreeGrafter"/>
</dbReference>
<evidence type="ECO:0000256" key="4">
    <source>
        <dbReference type="ARBA" id="ARBA00022777"/>
    </source>
</evidence>
<dbReference type="PANTHER" id="PTHR10534:SF2">
    <property type="entry name" value="PYRIDOXAL KINASE"/>
    <property type="match status" value="1"/>
</dbReference>
<evidence type="ECO:0000259" key="6">
    <source>
        <dbReference type="Pfam" id="PF08543"/>
    </source>
</evidence>
<gene>
    <name evidence="7" type="ORF">FC59_GL001262</name>
</gene>
<sequence>MKNGGVLISQDLSCAGQVSSSVALPILGACGMRPTLLPTAILSTHTGFQGNTCLDLGSEMPKIIVHWQKINLNFDALYLGYLGKNALDFWIDNIDQVKRNDQVVLIDPGMADHGKMYRGLDEEYVENMRKLISKATILTPNITEAAFLLGKDLTEVSLEKTQEFAEELVQKFLIPNVVITGISITKEKIGEVGVTEGKTWSLIQEKLPGSFFGTGDMFASAFLAAFLHGNDLEKSCSIAADFIRLAIMNTKQDTLFGPDYAAGLPWLLQEIKK</sequence>
<organism evidence="7 8">
    <name type="scientific">Lactobacillus kitasatonis DSM 16761 = JCM 1039</name>
    <dbReference type="NCBI Taxonomy" id="1423767"/>
    <lineage>
        <taxon>Bacteria</taxon>
        <taxon>Bacillati</taxon>
        <taxon>Bacillota</taxon>
        <taxon>Bacilli</taxon>
        <taxon>Lactobacillales</taxon>
        <taxon>Lactobacillaceae</taxon>
        <taxon>Lactobacillus</taxon>
    </lineage>
</organism>
<evidence type="ECO:0000256" key="3">
    <source>
        <dbReference type="ARBA" id="ARBA00022741"/>
    </source>
</evidence>
<dbReference type="GO" id="GO:0005524">
    <property type="term" value="F:ATP binding"/>
    <property type="evidence" value="ECO:0007669"/>
    <property type="project" value="UniProtKB-KW"/>
</dbReference>
<keyword evidence="3" id="KW-0547">Nucleotide-binding</keyword>
<proteinExistence type="predicted"/>
<dbReference type="OrthoDB" id="9800808at2"/>
<dbReference type="GO" id="GO:0009443">
    <property type="term" value="P:pyridoxal 5'-phosphate salvage"/>
    <property type="evidence" value="ECO:0007669"/>
    <property type="project" value="InterPro"/>
</dbReference>
<evidence type="ECO:0000256" key="5">
    <source>
        <dbReference type="ARBA" id="ARBA00022840"/>
    </source>
</evidence>
<evidence type="ECO:0000313" key="7">
    <source>
        <dbReference type="EMBL" id="KRM02882.1"/>
    </source>
</evidence>
<dbReference type="GO" id="GO:0008478">
    <property type="term" value="F:pyridoxal kinase activity"/>
    <property type="evidence" value="ECO:0007669"/>
    <property type="project" value="UniProtKB-EC"/>
</dbReference>
<dbReference type="InterPro" id="IPR013749">
    <property type="entry name" value="PM/HMP-P_kinase-1"/>
</dbReference>
<evidence type="ECO:0000256" key="2">
    <source>
        <dbReference type="ARBA" id="ARBA00022679"/>
    </source>
</evidence>
<dbReference type="Gene3D" id="3.40.1190.20">
    <property type="match status" value="1"/>
</dbReference>
<dbReference type="Proteomes" id="UP000051307">
    <property type="component" value="Unassembled WGS sequence"/>
</dbReference>
<evidence type="ECO:0000313" key="8">
    <source>
        <dbReference type="Proteomes" id="UP000051307"/>
    </source>
</evidence>
<name>A0A0R1VBK9_9LACO</name>
<dbReference type="PATRIC" id="fig|1423767.3.peg.1310"/>
<dbReference type="eggNOG" id="COG2240">
    <property type="taxonomic scope" value="Bacteria"/>
</dbReference>
<dbReference type="Pfam" id="PF08543">
    <property type="entry name" value="Phos_pyr_kin"/>
    <property type="match status" value="1"/>
</dbReference>
<keyword evidence="4" id="KW-0418">Kinase</keyword>
<dbReference type="InterPro" id="IPR029056">
    <property type="entry name" value="Ribokinase-like"/>
</dbReference>
<comment type="caution">
    <text evidence="7">The sequence shown here is derived from an EMBL/GenBank/DDBJ whole genome shotgun (WGS) entry which is preliminary data.</text>
</comment>
<dbReference type="RefSeq" id="WP_025014498.1">
    <property type="nucleotide sequence ID" value="NZ_AZFU01000034.1"/>
</dbReference>
<feature type="domain" description="Pyridoxamine kinase/Phosphomethylpyrimidine kinase" evidence="6">
    <location>
        <begin position="97"/>
        <end position="250"/>
    </location>
</feature>
<protein>
    <recommendedName>
        <fullName evidence="1">pyridoxal kinase</fullName>
        <ecNumber evidence="1">2.7.1.35</ecNumber>
    </recommendedName>
</protein>
<dbReference type="PANTHER" id="PTHR10534">
    <property type="entry name" value="PYRIDOXAL KINASE"/>
    <property type="match status" value="1"/>
</dbReference>
<evidence type="ECO:0000256" key="1">
    <source>
        <dbReference type="ARBA" id="ARBA00012104"/>
    </source>
</evidence>
<dbReference type="CDD" id="cd01173">
    <property type="entry name" value="pyridoxal_pyridoxamine_kinase"/>
    <property type="match status" value="1"/>
</dbReference>
<dbReference type="EMBL" id="AZFU01000034">
    <property type="protein sequence ID" value="KRM02882.1"/>
    <property type="molecule type" value="Genomic_DNA"/>
</dbReference>
<dbReference type="PROSITE" id="PS51257">
    <property type="entry name" value="PROKAR_LIPOPROTEIN"/>
    <property type="match status" value="1"/>
</dbReference>
<reference evidence="7 8" key="1">
    <citation type="journal article" date="2015" name="Genome Announc.">
        <title>Expanding the biotechnology potential of lactobacilli through comparative genomics of 213 strains and associated genera.</title>
        <authorList>
            <person name="Sun Z."/>
            <person name="Harris H.M."/>
            <person name="McCann A."/>
            <person name="Guo C."/>
            <person name="Argimon S."/>
            <person name="Zhang W."/>
            <person name="Yang X."/>
            <person name="Jeffery I.B."/>
            <person name="Cooney J.C."/>
            <person name="Kagawa T.F."/>
            <person name="Liu W."/>
            <person name="Song Y."/>
            <person name="Salvetti E."/>
            <person name="Wrobel A."/>
            <person name="Rasinkangas P."/>
            <person name="Parkhill J."/>
            <person name="Rea M.C."/>
            <person name="O'Sullivan O."/>
            <person name="Ritari J."/>
            <person name="Douillard F.P."/>
            <person name="Paul Ross R."/>
            <person name="Yang R."/>
            <person name="Briner A.E."/>
            <person name="Felis G.E."/>
            <person name="de Vos W.M."/>
            <person name="Barrangou R."/>
            <person name="Klaenhammer T.R."/>
            <person name="Caufield P.W."/>
            <person name="Cui Y."/>
            <person name="Zhang H."/>
            <person name="O'Toole P.W."/>
        </authorList>
    </citation>
    <scope>NUCLEOTIDE SEQUENCE [LARGE SCALE GENOMIC DNA]</scope>
    <source>
        <strain evidence="7 8">DSM 16761</strain>
    </source>
</reference>
<dbReference type="SUPFAM" id="SSF53613">
    <property type="entry name" value="Ribokinase-like"/>
    <property type="match status" value="1"/>
</dbReference>
<dbReference type="EC" id="2.7.1.35" evidence="1"/>
<dbReference type="AlphaFoldDB" id="A0A0R1VBK9"/>
<accession>A0A0R1VBK9</accession>